<organism evidence="1 2">
    <name type="scientific">Candidatus Kaiserbacteria bacterium RIFCSPHIGHO2_02_FULL_55_17</name>
    <dbReference type="NCBI Taxonomy" id="1798496"/>
    <lineage>
        <taxon>Bacteria</taxon>
        <taxon>Candidatus Kaiseribacteriota</taxon>
    </lineage>
</organism>
<reference evidence="1 2" key="1">
    <citation type="journal article" date="2016" name="Nat. Commun.">
        <title>Thousands of microbial genomes shed light on interconnected biogeochemical processes in an aquifer system.</title>
        <authorList>
            <person name="Anantharaman K."/>
            <person name="Brown C.T."/>
            <person name="Hug L.A."/>
            <person name="Sharon I."/>
            <person name="Castelle C.J."/>
            <person name="Probst A.J."/>
            <person name="Thomas B.C."/>
            <person name="Singh A."/>
            <person name="Wilkins M.J."/>
            <person name="Karaoz U."/>
            <person name="Brodie E.L."/>
            <person name="Williams K.H."/>
            <person name="Hubbard S.S."/>
            <person name="Banfield J.F."/>
        </authorList>
    </citation>
    <scope>NUCLEOTIDE SEQUENCE [LARGE SCALE GENOMIC DNA]</scope>
</reference>
<accession>A0A1F6DTA8</accession>
<name>A0A1F6DTA8_9BACT</name>
<comment type="caution">
    <text evidence="1">The sequence shown here is derived from an EMBL/GenBank/DDBJ whole genome shotgun (WGS) entry which is preliminary data.</text>
</comment>
<evidence type="ECO:0000313" key="2">
    <source>
        <dbReference type="Proteomes" id="UP000177232"/>
    </source>
</evidence>
<dbReference type="AlphaFoldDB" id="A0A1F6DTA8"/>
<sequence length="335" mass="39186">MKIPLSGKTKIYVVAPAGVATGGPEDLHQLAESLRMLYPVNKVLMHYFPATVEHPVPATYKHFNIEFAQEIEDNEDNVLIIPEIYVTKFDAYQHIQKVVWWLSVENYYLCPPSLSSAQRRINNVLFKLDMPHHFFFNTEVKKIPWHLAQSHSAFEHCKERGIDNVFYLTDYASQDFLKYDIDETIKKDIVAYNPKKGLAFTKRIMAASPDIEFVPIIKMSHEQMADVFKKAKVYIDFGFHPGMDKMPREASILGCCVITGKRGSAKFFDDIPIPPDYKFREHWFTVPRIRRKILTCFRDYHNQARRQIAYRERARKDMDTHRSDMQHAFSFDAQI</sequence>
<dbReference type="STRING" id="1798496.A3C94_00865"/>
<dbReference type="Proteomes" id="UP000177232">
    <property type="component" value="Unassembled WGS sequence"/>
</dbReference>
<protein>
    <recommendedName>
        <fullName evidence="3">Glycosyl transferase family 1 domain-containing protein</fullName>
    </recommendedName>
</protein>
<evidence type="ECO:0008006" key="3">
    <source>
        <dbReference type="Google" id="ProtNLM"/>
    </source>
</evidence>
<gene>
    <name evidence="1" type="ORF">A3C94_00865</name>
</gene>
<dbReference type="EMBL" id="MFLJ01000016">
    <property type="protein sequence ID" value="OGG64616.1"/>
    <property type="molecule type" value="Genomic_DNA"/>
</dbReference>
<evidence type="ECO:0000313" key="1">
    <source>
        <dbReference type="EMBL" id="OGG64616.1"/>
    </source>
</evidence>
<proteinExistence type="predicted"/>